<sequence length="260" mass="29296">MALPVLVSIAPSNYVEKARWAMQSAGVAFKEERHAPIFHRFATKPKGGQTVPLLHFPDSKQSLTDSSDILDFCASKNPALYPSEEAKKLERYYDSTLGVHARRAAYFFLFFNLWDAMKLMSNPIDNFIERWLTRLLFPLMKMILVKFIGASEPAAAESVGQVEKLCREAEERLGDGPIGSRFLAGDSFSAADITFCAHMSLFTLPPEHAYLCPLLHNAGNHPLRARIERIQQSKAGQFVYWCYKHKRPNMKQIANSGIAT</sequence>
<evidence type="ECO:0000313" key="2">
    <source>
        <dbReference type="EMBL" id="KAJ0400751.1"/>
    </source>
</evidence>
<dbReference type="AlphaFoldDB" id="A0AAD5QAG0"/>
<dbReference type="Gene3D" id="1.20.1050.10">
    <property type="match status" value="1"/>
</dbReference>
<proteinExistence type="predicted"/>
<dbReference type="CDD" id="cd00299">
    <property type="entry name" value="GST_C_family"/>
    <property type="match status" value="1"/>
</dbReference>
<dbReference type="InterPro" id="IPR036282">
    <property type="entry name" value="Glutathione-S-Trfase_C_sf"/>
</dbReference>
<dbReference type="SUPFAM" id="SSF52833">
    <property type="entry name" value="Thioredoxin-like"/>
    <property type="match status" value="1"/>
</dbReference>
<feature type="domain" description="GST N-terminal" evidence="1">
    <location>
        <begin position="7"/>
        <end position="76"/>
    </location>
</feature>
<dbReference type="Gene3D" id="3.40.30.10">
    <property type="entry name" value="Glutaredoxin"/>
    <property type="match status" value="1"/>
</dbReference>
<evidence type="ECO:0000313" key="3">
    <source>
        <dbReference type="Proteomes" id="UP001209570"/>
    </source>
</evidence>
<dbReference type="Proteomes" id="UP001209570">
    <property type="component" value="Unassembled WGS sequence"/>
</dbReference>
<keyword evidence="3" id="KW-1185">Reference proteome</keyword>
<evidence type="ECO:0000259" key="1">
    <source>
        <dbReference type="Pfam" id="PF13417"/>
    </source>
</evidence>
<comment type="caution">
    <text evidence="2">The sequence shown here is derived from an EMBL/GenBank/DDBJ whole genome shotgun (WGS) entry which is preliminary data.</text>
</comment>
<organism evidence="2 3">
    <name type="scientific">Pythium insidiosum</name>
    <name type="common">Pythiosis disease agent</name>
    <dbReference type="NCBI Taxonomy" id="114742"/>
    <lineage>
        <taxon>Eukaryota</taxon>
        <taxon>Sar</taxon>
        <taxon>Stramenopiles</taxon>
        <taxon>Oomycota</taxon>
        <taxon>Peronosporomycetes</taxon>
        <taxon>Pythiales</taxon>
        <taxon>Pythiaceae</taxon>
        <taxon>Pythium</taxon>
    </lineage>
</organism>
<reference evidence="2" key="1">
    <citation type="submission" date="2021-12" db="EMBL/GenBank/DDBJ databases">
        <title>Prjna785345.</title>
        <authorList>
            <person name="Rujirawat T."/>
            <person name="Krajaejun T."/>
        </authorList>
    </citation>
    <scope>NUCLEOTIDE SEQUENCE</scope>
    <source>
        <strain evidence="2">Pi057C3</strain>
    </source>
</reference>
<dbReference type="SUPFAM" id="SSF47616">
    <property type="entry name" value="GST C-terminal domain-like"/>
    <property type="match status" value="1"/>
</dbReference>
<dbReference type="InterPro" id="IPR004045">
    <property type="entry name" value="Glutathione_S-Trfase_N"/>
</dbReference>
<gene>
    <name evidence="2" type="ORF">P43SY_005472</name>
</gene>
<name>A0AAD5QAG0_PYTIN</name>
<dbReference type="EMBL" id="JAKCXM010000147">
    <property type="protein sequence ID" value="KAJ0400751.1"/>
    <property type="molecule type" value="Genomic_DNA"/>
</dbReference>
<dbReference type="InterPro" id="IPR036249">
    <property type="entry name" value="Thioredoxin-like_sf"/>
</dbReference>
<dbReference type="Pfam" id="PF13417">
    <property type="entry name" value="GST_N_3"/>
    <property type="match status" value="1"/>
</dbReference>
<protein>
    <recommendedName>
        <fullName evidence="1">GST N-terminal domain-containing protein</fullName>
    </recommendedName>
</protein>
<accession>A0AAD5QAG0</accession>